<accession>A0A0B4EQ63</accession>
<evidence type="ECO:0000256" key="1">
    <source>
        <dbReference type="ARBA" id="ARBA00022801"/>
    </source>
</evidence>
<feature type="compositionally biased region" description="Pro residues" evidence="2">
    <location>
        <begin position="105"/>
        <end position="114"/>
    </location>
</feature>
<dbReference type="RefSeq" id="WP_043449954.1">
    <property type="nucleotide sequence ID" value="NZ_JWTB01000007.1"/>
</dbReference>
<keyword evidence="1" id="KW-0378">Hydrolase</keyword>
<dbReference type="EMBL" id="JWTB01000007">
    <property type="protein sequence ID" value="KIC68843.1"/>
    <property type="molecule type" value="Genomic_DNA"/>
</dbReference>
<dbReference type="GO" id="GO:0016787">
    <property type="term" value="F:hydrolase activity"/>
    <property type="evidence" value="ECO:0007669"/>
    <property type="project" value="UniProtKB-KW"/>
</dbReference>
<reference evidence="4 5" key="1">
    <citation type="submission" date="2014-12" db="EMBL/GenBank/DDBJ databases">
        <title>Genome sequencing of Arthrobacter phenanthrenivorans SWC37.</title>
        <authorList>
            <person name="Tan P.W."/>
            <person name="Chan K.-G."/>
        </authorList>
    </citation>
    <scope>NUCLEOTIDE SEQUENCE [LARGE SCALE GENOMIC DNA]</scope>
    <source>
        <strain evidence="4 5">SWC37</strain>
    </source>
</reference>
<sequence length="260" mass="25576">MKTGTTPAGTDRRRSPGAAAAVLAAALVLSGCGPAGTAGTAGPAGAGETATVAPAAGSPAPPTSAPSPAGAAAPSPAAVTPPAVPSPAVPSPAVPSTSAIQIRPATPPPAPRSVPAPTSLSVSGTSISMPVVPAGVSGGGAMEIPDVFDRAAWYKFGPAPGAAEGTAVIAGHIDTTSDRAPFSALKSLAAGTLIRVGREDAPALTYRVVRVELMAKDRFDSGSVFRRHGPHELKLVTCGGRWLDERMDYSDNVIVTAAPA</sequence>
<dbReference type="InterPro" id="IPR023365">
    <property type="entry name" value="Sortase_dom-sf"/>
</dbReference>
<evidence type="ECO:0000256" key="3">
    <source>
        <dbReference type="SAM" id="SignalP"/>
    </source>
</evidence>
<organism evidence="4 5">
    <name type="scientific">Pseudarthrobacter phenanthrenivorans</name>
    <name type="common">Arthrobacter phenanthrenivorans</name>
    <dbReference type="NCBI Taxonomy" id="361575"/>
    <lineage>
        <taxon>Bacteria</taxon>
        <taxon>Bacillati</taxon>
        <taxon>Actinomycetota</taxon>
        <taxon>Actinomycetes</taxon>
        <taxon>Micrococcales</taxon>
        <taxon>Micrococcaceae</taxon>
        <taxon>Pseudarthrobacter</taxon>
    </lineage>
</organism>
<comment type="caution">
    <text evidence="4">The sequence shown here is derived from an EMBL/GenBank/DDBJ whole genome shotgun (WGS) entry which is preliminary data.</text>
</comment>
<feature type="compositionally biased region" description="Low complexity" evidence="2">
    <location>
        <begin position="32"/>
        <end position="58"/>
    </location>
</feature>
<feature type="compositionally biased region" description="Low complexity" evidence="2">
    <location>
        <begin position="66"/>
        <end position="81"/>
    </location>
</feature>
<proteinExistence type="predicted"/>
<feature type="chain" id="PRO_5002103345" evidence="3">
    <location>
        <begin position="38"/>
        <end position="260"/>
    </location>
</feature>
<evidence type="ECO:0000256" key="2">
    <source>
        <dbReference type="SAM" id="MobiDB-lite"/>
    </source>
</evidence>
<feature type="region of interest" description="Disordered" evidence="2">
    <location>
        <begin position="32"/>
        <end position="125"/>
    </location>
</feature>
<dbReference type="Proteomes" id="UP000031196">
    <property type="component" value="Unassembled WGS sequence"/>
</dbReference>
<dbReference type="AlphaFoldDB" id="A0A0B4EQ63"/>
<dbReference type="SUPFAM" id="SSF63817">
    <property type="entry name" value="Sortase"/>
    <property type="match status" value="1"/>
</dbReference>
<dbReference type="InterPro" id="IPR042001">
    <property type="entry name" value="Sortase_F"/>
</dbReference>
<dbReference type="Gene3D" id="2.40.260.10">
    <property type="entry name" value="Sortase"/>
    <property type="match status" value="1"/>
</dbReference>
<feature type="compositionally biased region" description="Pro residues" evidence="2">
    <location>
        <begin position="82"/>
        <end position="93"/>
    </location>
</feature>
<dbReference type="CDD" id="cd05829">
    <property type="entry name" value="Sortase_F"/>
    <property type="match status" value="1"/>
</dbReference>
<dbReference type="InterPro" id="IPR005754">
    <property type="entry name" value="Sortase"/>
</dbReference>
<keyword evidence="3" id="KW-0732">Signal</keyword>
<dbReference type="Pfam" id="PF04203">
    <property type="entry name" value="Sortase"/>
    <property type="match status" value="1"/>
</dbReference>
<evidence type="ECO:0000313" key="5">
    <source>
        <dbReference type="Proteomes" id="UP000031196"/>
    </source>
</evidence>
<protein>
    <submittedName>
        <fullName evidence="4">Peptidase C60</fullName>
    </submittedName>
</protein>
<dbReference type="PROSITE" id="PS51257">
    <property type="entry name" value="PROKAR_LIPOPROTEIN"/>
    <property type="match status" value="1"/>
</dbReference>
<name>A0A0B4EQ63_PSEPS</name>
<evidence type="ECO:0000313" key="4">
    <source>
        <dbReference type="EMBL" id="KIC68843.1"/>
    </source>
</evidence>
<gene>
    <name evidence="4" type="ORF">RM50_03400</name>
</gene>
<feature type="signal peptide" evidence="3">
    <location>
        <begin position="1"/>
        <end position="37"/>
    </location>
</feature>